<dbReference type="InterPro" id="IPR007168">
    <property type="entry name" value="Phageshock_PspC_N"/>
</dbReference>
<evidence type="ECO:0000313" key="11">
    <source>
        <dbReference type="Proteomes" id="UP000178666"/>
    </source>
</evidence>
<name>A0A142KFX0_9ACTN</name>
<dbReference type="GO" id="GO:0000160">
    <property type="term" value="P:phosphorelay signal transduction system"/>
    <property type="evidence" value="ECO:0007669"/>
    <property type="project" value="UniProtKB-KW"/>
</dbReference>
<feature type="transmembrane region" description="Helical" evidence="5">
    <location>
        <begin position="133"/>
        <end position="153"/>
    </location>
</feature>
<feature type="transmembrane region" description="Helical" evidence="5">
    <location>
        <begin position="73"/>
        <end position="100"/>
    </location>
</feature>
<reference evidence="8 10" key="2">
    <citation type="submission" date="2016-02" db="EMBL/GenBank/DDBJ databases">
        <title>Complete Genome Sequence of Propionibacterium acidipropionici ATCC 55737.</title>
        <authorList>
            <person name="Luna Flores C.H."/>
            <person name="Nielsen L.K."/>
            <person name="Marcellin E."/>
        </authorList>
    </citation>
    <scope>NUCLEOTIDE SEQUENCE [LARGE SCALE GENOMIC DNA]</scope>
    <source>
        <strain evidence="8 10">ATCC 55737</strain>
    </source>
</reference>
<feature type="transmembrane region" description="Helical" evidence="5">
    <location>
        <begin position="160"/>
        <end position="178"/>
    </location>
</feature>
<evidence type="ECO:0000313" key="10">
    <source>
        <dbReference type="Proteomes" id="UP000075221"/>
    </source>
</evidence>
<keyword evidence="5" id="KW-0812">Transmembrane</keyword>
<proteinExistence type="predicted"/>
<keyword evidence="5" id="KW-0472">Membrane</keyword>
<evidence type="ECO:0000256" key="1">
    <source>
        <dbReference type="ARBA" id="ARBA00022679"/>
    </source>
</evidence>
<dbReference type="GeneID" id="88085263"/>
<feature type="transmembrane region" description="Helical" evidence="5">
    <location>
        <begin position="237"/>
        <end position="257"/>
    </location>
</feature>
<dbReference type="OrthoDB" id="3534856at2"/>
<dbReference type="Proteomes" id="UP000075221">
    <property type="component" value="Chromosome"/>
</dbReference>
<dbReference type="CDD" id="cd16917">
    <property type="entry name" value="HATPase_UhpB-NarQ-NarX-like"/>
    <property type="match status" value="1"/>
</dbReference>
<evidence type="ECO:0000256" key="4">
    <source>
        <dbReference type="SAM" id="MobiDB-lite"/>
    </source>
</evidence>
<feature type="region of interest" description="Disordered" evidence="4">
    <location>
        <begin position="442"/>
        <end position="464"/>
    </location>
</feature>
<feature type="domain" description="Phage shock protein PspC N-terminal" evidence="7">
    <location>
        <begin position="46"/>
        <end position="102"/>
    </location>
</feature>
<dbReference type="EMBL" id="CP014352">
    <property type="protein sequence ID" value="AMS05008.1"/>
    <property type="molecule type" value="Genomic_DNA"/>
</dbReference>
<feature type="domain" description="Histidine kinase/HSP90-like ATPase" evidence="6">
    <location>
        <begin position="376"/>
        <end position="461"/>
    </location>
</feature>
<dbReference type="KEGG" id="aaci:ASQ49_09605"/>
<dbReference type="SUPFAM" id="SSF55874">
    <property type="entry name" value="ATPase domain of HSP90 chaperone/DNA topoisomerase II/histidine kinase"/>
    <property type="match status" value="1"/>
</dbReference>
<dbReference type="Gene3D" id="3.30.565.10">
    <property type="entry name" value="Histidine kinase-like ATPase, C-terminal domain"/>
    <property type="match status" value="1"/>
</dbReference>
<keyword evidence="2 8" id="KW-0418">Kinase</keyword>
<evidence type="ECO:0000259" key="6">
    <source>
        <dbReference type="Pfam" id="PF02518"/>
    </source>
</evidence>
<dbReference type="Pfam" id="PF02518">
    <property type="entry name" value="HATPase_c"/>
    <property type="match status" value="1"/>
</dbReference>
<evidence type="ECO:0000256" key="2">
    <source>
        <dbReference type="ARBA" id="ARBA00022777"/>
    </source>
</evidence>
<feature type="transmembrane region" description="Helical" evidence="5">
    <location>
        <begin position="198"/>
        <end position="225"/>
    </location>
</feature>
<keyword evidence="3" id="KW-0902">Two-component regulatory system</keyword>
<accession>A0A142KFX0</accession>
<dbReference type="Pfam" id="PF04024">
    <property type="entry name" value="PspC"/>
    <property type="match status" value="1"/>
</dbReference>
<dbReference type="RefSeq" id="WP_015071155.1">
    <property type="nucleotide sequence ID" value="NZ_CP013126.1"/>
</dbReference>
<dbReference type="AlphaFoldDB" id="A0A142KFX0"/>
<dbReference type="OMA" id="IIGRMER"/>
<reference evidence="9 11" key="1">
    <citation type="journal article" date="2016" name="Plant Dis.">
        <title>Improved production of propionic acid using genome shuffling.</title>
        <authorList>
            <person name="Luna-Flores C.H."/>
            <person name="Palfreyman R.W."/>
            <person name="Kromer J.O."/>
            <person name="Nielsen L.K."/>
            <person name="Marcellin E."/>
        </authorList>
    </citation>
    <scope>NUCLEOTIDE SEQUENCE [LARGE SCALE GENOMIC DNA]</scope>
    <source>
        <strain evidence="9 11">F3E8</strain>
    </source>
</reference>
<keyword evidence="1" id="KW-0808">Transferase</keyword>
<dbReference type="Proteomes" id="UP000178666">
    <property type="component" value="Chromosome"/>
</dbReference>
<dbReference type="InterPro" id="IPR050482">
    <property type="entry name" value="Sensor_HK_TwoCompSys"/>
</dbReference>
<dbReference type="InterPro" id="IPR003594">
    <property type="entry name" value="HATPase_dom"/>
</dbReference>
<sequence>MDQNPGLRPGQGHGEDSATPGPAIPRAVDDGDAAPMLPESPEPGLRRATRSPDQGWLVGVAAGLARHLGIPVWIVRLGFMILTPFQLLGAMLYGALWILMPLDSGDASSPGIESATRLGLRRPDGPGSRRPTGGTAAVVLIAIGLVLLVQTIGSGVTARWFWPLALAAGGVALVWRQAEDSASPLGPSDRPRRWYSPLLGGGRLVAAIRVGAGMAMVGSAVSLVAASQIGMGQWPTLGLMTVLVLAGAGLLSAPWVYSWRVRLRQADQERAVADARADMAAHLHDSVLQTLALIQREAEDPRAVATLARRQERELREWLYGGATATASGGTTAQAASPTTLKAALAAETSRIEAERGVPVELVCVGDTEVTESLQALVQASAEAVMNAAKHSRAAKVDVYAEVEPDRVEVFVRDRGVGFDPATIADDRMGVRRSIIERMERHGGSAHIRSADGEGTEIRLEMAS</sequence>
<gene>
    <name evidence="9" type="ORF">A8L58_07015</name>
    <name evidence="8" type="ORF">AXH35_05550</name>
</gene>
<protein>
    <submittedName>
        <fullName evidence="8">Histidine kinase</fullName>
    </submittedName>
</protein>
<dbReference type="PANTHER" id="PTHR24421:SF61">
    <property type="entry name" value="OXYGEN SENSOR HISTIDINE KINASE NREB"/>
    <property type="match status" value="1"/>
</dbReference>
<evidence type="ECO:0000256" key="5">
    <source>
        <dbReference type="SAM" id="Phobius"/>
    </source>
</evidence>
<dbReference type="EMBL" id="CP015970">
    <property type="protein sequence ID" value="AOZ46488.1"/>
    <property type="molecule type" value="Genomic_DNA"/>
</dbReference>
<keyword evidence="5" id="KW-1133">Transmembrane helix</keyword>
<evidence type="ECO:0000256" key="3">
    <source>
        <dbReference type="ARBA" id="ARBA00023012"/>
    </source>
</evidence>
<dbReference type="PANTHER" id="PTHR24421">
    <property type="entry name" value="NITRATE/NITRITE SENSOR PROTEIN NARX-RELATED"/>
    <property type="match status" value="1"/>
</dbReference>
<feature type="region of interest" description="Disordered" evidence="4">
    <location>
        <begin position="1"/>
        <end position="50"/>
    </location>
</feature>
<evidence type="ECO:0000313" key="9">
    <source>
        <dbReference type="EMBL" id="AOZ46488.1"/>
    </source>
</evidence>
<keyword evidence="11" id="KW-1185">Reference proteome</keyword>
<dbReference type="GO" id="GO:0016301">
    <property type="term" value="F:kinase activity"/>
    <property type="evidence" value="ECO:0007669"/>
    <property type="project" value="UniProtKB-KW"/>
</dbReference>
<organism evidence="8 10">
    <name type="scientific">Acidipropionibacterium acidipropionici</name>
    <dbReference type="NCBI Taxonomy" id="1748"/>
    <lineage>
        <taxon>Bacteria</taxon>
        <taxon>Bacillati</taxon>
        <taxon>Actinomycetota</taxon>
        <taxon>Actinomycetes</taxon>
        <taxon>Propionibacteriales</taxon>
        <taxon>Propionibacteriaceae</taxon>
        <taxon>Acidipropionibacterium</taxon>
    </lineage>
</organism>
<evidence type="ECO:0000259" key="7">
    <source>
        <dbReference type="Pfam" id="PF04024"/>
    </source>
</evidence>
<dbReference type="InterPro" id="IPR036890">
    <property type="entry name" value="HATPase_C_sf"/>
</dbReference>
<evidence type="ECO:0000313" key="8">
    <source>
        <dbReference type="EMBL" id="AMS05008.1"/>
    </source>
</evidence>